<dbReference type="GO" id="GO:0004177">
    <property type="term" value="F:aminopeptidase activity"/>
    <property type="evidence" value="ECO:0007669"/>
    <property type="project" value="UniProtKB-KW"/>
</dbReference>
<dbReference type="PANTHER" id="PTHR46112:SF2">
    <property type="entry name" value="XAA-PRO AMINOPEPTIDASE P-RELATED"/>
    <property type="match status" value="1"/>
</dbReference>
<organism evidence="1 2">
    <name type="scientific">Streptomyces melanosporofaciens</name>
    <dbReference type="NCBI Taxonomy" id="67327"/>
    <lineage>
        <taxon>Bacteria</taxon>
        <taxon>Bacillati</taxon>
        <taxon>Actinomycetota</taxon>
        <taxon>Actinomycetes</taxon>
        <taxon>Kitasatosporales</taxon>
        <taxon>Streptomycetaceae</taxon>
        <taxon>Streptomyces</taxon>
        <taxon>Streptomyces violaceusniger group</taxon>
    </lineage>
</organism>
<dbReference type="SUPFAM" id="SSF55920">
    <property type="entry name" value="Creatinase/aminopeptidase"/>
    <property type="match status" value="1"/>
</dbReference>
<reference evidence="2" key="1">
    <citation type="submission" date="2016-10" db="EMBL/GenBank/DDBJ databases">
        <authorList>
            <person name="Varghese N."/>
            <person name="Submissions S."/>
        </authorList>
    </citation>
    <scope>NUCLEOTIDE SEQUENCE [LARGE SCALE GENOMIC DNA]</scope>
    <source>
        <strain evidence="2">DSM 40318</strain>
    </source>
</reference>
<accession>A0A1H4IC67</accession>
<keyword evidence="1" id="KW-0031">Aminopeptidase</keyword>
<dbReference type="SUPFAM" id="SSF53092">
    <property type="entry name" value="Creatinase/prolidase N-terminal domain"/>
    <property type="match status" value="1"/>
</dbReference>
<dbReference type="Gene3D" id="3.90.230.10">
    <property type="entry name" value="Creatinase/methionine aminopeptidase superfamily"/>
    <property type="match status" value="1"/>
</dbReference>
<evidence type="ECO:0000313" key="1">
    <source>
        <dbReference type="EMBL" id="SEB30862.1"/>
    </source>
</evidence>
<keyword evidence="2" id="KW-1185">Reference proteome</keyword>
<dbReference type="RefSeq" id="WP_093459723.1">
    <property type="nucleotide sequence ID" value="NZ_FNST01000001.1"/>
</dbReference>
<name>A0A1H4IC67_STRMJ</name>
<dbReference type="InterPro" id="IPR036005">
    <property type="entry name" value="Creatinase/aminopeptidase-like"/>
</dbReference>
<keyword evidence="1" id="KW-0378">Hydrolase</keyword>
<dbReference type="Proteomes" id="UP000198609">
    <property type="component" value="Unassembled WGS sequence"/>
</dbReference>
<proteinExistence type="predicted"/>
<dbReference type="EMBL" id="FNST01000001">
    <property type="protein sequence ID" value="SEB30862.1"/>
    <property type="molecule type" value="Genomic_DNA"/>
</dbReference>
<dbReference type="AlphaFoldDB" id="A0A1H4IC67"/>
<dbReference type="Gene3D" id="3.40.350.10">
    <property type="entry name" value="Creatinase/prolidase N-terminal domain"/>
    <property type="match status" value="1"/>
</dbReference>
<gene>
    <name evidence="1" type="ORF">SAMN04490356_0308</name>
</gene>
<sequence>MKRGLVVLDPAEVPADEWQARTAAVQADLAAQGVDVALVYGDVFASDDIAHLTNLCIYWNEGMLVVPASGETVFLTKLSPRVHPWMRRISTVERIESGRSFGALVTKLLGEWPAGTVGLADAARWPAAIVDEVRAALPGWQVRELPGLVGDRRAVVSEHELALLRTGAEVVGRAAREACAAGLTPFVRTAAVERIVRGAGFLDVQTNTTQAPDGVVGVQVTGQYRTGWLHAARLAGAEHSAWGGTLRAALDAAVGAARAGATGETLAAAAAPALAKLPEGTDAQVRWVNQTDLASAGEYRRRAASDPLPAGAVVAVTVDVLFATGDYAALADTVLVTEDGAQNLTGTHEEAAK</sequence>
<keyword evidence="1" id="KW-0645">Protease</keyword>
<dbReference type="InterPro" id="IPR029149">
    <property type="entry name" value="Creatin/AminoP/Spt16_N"/>
</dbReference>
<evidence type="ECO:0000313" key="2">
    <source>
        <dbReference type="Proteomes" id="UP000198609"/>
    </source>
</evidence>
<protein>
    <submittedName>
        <fullName evidence="1">Xaa-Pro aminopeptidase</fullName>
    </submittedName>
</protein>
<dbReference type="InterPro" id="IPR050659">
    <property type="entry name" value="Peptidase_M24B"/>
</dbReference>
<dbReference type="PANTHER" id="PTHR46112">
    <property type="entry name" value="AMINOPEPTIDASE"/>
    <property type="match status" value="1"/>
</dbReference>